<accession>A0A3R8T851</accession>
<evidence type="ECO:0000313" key="2">
    <source>
        <dbReference type="EMBL" id="RRR99889.1"/>
    </source>
</evidence>
<evidence type="ECO:0000256" key="1">
    <source>
        <dbReference type="SAM" id="SignalP"/>
    </source>
</evidence>
<gene>
    <name evidence="2" type="ORF">EIP75_23675</name>
</gene>
<reference evidence="2 3" key="1">
    <citation type="submission" date="2018-12" db="EMBL/GenBank/DDBJ databases">
        <title>The whole draft genome of Aquabacterium sp. SJQ9.</title>
        <authorList>
            <person name="Sun L."/>
            <person name="Gao X."/>
            <person name="Chen W."/>
            <person name="Huang K."/>
        </authorList>
    </citation>
    <scope>NUCLEOTIDE SEQUENCE [LARGE SCALE GENOMIC DNA]</scope>
    <source>
        <strain evidence="2 3">SJQ9</strain>
    </source>
</reference>
<keyword evidence="1" id="KW-0732">Signal</keyword>
<dbReference type="Proteomes" id="UP000269265">
    <property type="component" value="Unassembled WGS sequence"/>
</dbReference>
<feature type="signal peptide" evidence="1">
    <location>
        <begin position="1"/>
        <end position="19"/>
    </location>
</feature>
<comment type="caution">
    <text evidence="2">The sequence shown here is derived from an EMBL/GenBank/DDBJ whole genome shotgun (WGS) entry which is preliminary data.</text>
</comment>
<proteinExistence type="predicted"/>
<dbReference type="RefSeq" id="WP_125245652.1">
    <property type="nucleotide sequence ID" value="NZ_RSED01000048.1"/>
</dbReference>
<organism evidence="2 3">
    <name type="scientific">Aquabacterium soli</name>
    <dbReference type="NCBI Taxonomy" id="2493092"/>
    <lineage>
        <taxon>Bacteria</taxon>
        <taxon>Pseudomonadati</taxon>
        <taxon>Pseudomonadota</taxon>
        <taxon>Betaproteobacteria</taxon>
        <taxon>Burkholderiales</taxon>
        <taxon>Aquabacterium</taxon>
    </lineage>
</organism>
<feature type="chain" id="PRO_5018597515" description="DUF4142 domain-containing protein" evidence="1">
    <location>
        <begin position="20"/>
        <end position="183"/>
    </location>
</feature>
<evidence type="ECO:0000313" key="3">
    <source>
        <dbReference type="Proteomes" id="UP000269265"/>
    </source>
</evidence>
<name>A0A3R8T851_9BURK</name>
<protein>
    <recommendedName>
        <fullName evidence="4">DUF4142 domain-containing protein</fullName>
    </recommendedName>
</protein>
<keyword evidence="3" id="KW-1185">Reference proteome</keyword>
<dbReference type="PROSITE" id="PS51257">
    <property type="entry name" value="PROKAR_LIPOPROTEIN"/>
    <property type="match status" value="1"/>
</dbReference>
<dbReference type="EMBL" id="RSED01000048">
    <property type="protein sequence ID" value="RRR99889.1"/>
    <property type="molecule type" value="Genomic_DNA"/>
</dbReference>
<dbReference type="AlphaFoldDB" id="A0A3R8T851"/>
<evidence type="ECO:0008006" key="4">
    <source>
        <dbReference type="Google" id="ProtNLM"/>
    </source>
</evidence>
<sequence length="183" mass="19190">MTQRSIALPTFIVLLGCMAGCGSTPQAALDQANHGAALTAALEGQLQALRAAQAHVAQSRLGSIRRLSTSAASFDADAAFDERVQKAANKPAHAQLFNALKDLSDSRAKDEEALLATLAQADAAYAKLLAPAPDPSGQLQATRQALMALSEQLSVKERLALSAQFAKTVRRAVKDQKEEGATP</sequence>